<dbReference type="InterPro" id="IPR050093">
    <property type="entry name" value="ABC_SmlMolc_Importer"/>
</dbReference>
<organism evidence="3">
    <name type="scientific">marine sediment metagenome</name>
    <dbReference type="NCBI Taxonomy" id="412755"/>
    <lineage>
        <taxon>unclassified sequences</taxon>
        <taxon>metagenomes</taxon>
        <taxon>ecological metagenomes</taxon>
    </lineage>
</organism>
<dbReference type="GO" id="GO:0005524">
    <property type="term" value="F:ATP binding"/>
    <property type="evidence" value="ECO:0007669"/>
    <property type="project" value="InterPro"/>
</dbReference>
<dbReference type="GO" id="GO:0016887">
    <property type="term" value="F:ATP hydrolysis activity"/>
    <property type="evidence" value="ECO:0007669"/>
    <property type="project" value="InterPro"/>
</dbReference>
<evidence type="ECO:0000313" key="3">
    <source>
        <dbReference type="EMBL" id="GAI89464.1"/>
    </source>
</evidence>
<dbReference type="PANTHER" id="PTHR42781">
    <property type="entry name" value="SPERMIDINE/PUTRESCINE IMPORT ATP-BINDING PROTEIN POTA"/>
    <property type="match status" value="1"/>
</dbReference>
<dbReference type="Gene3D" id="3.40.50.300">
    <property type="entry name" value="P-loop containing nucleotide triphosphate hydrolases"/>
    <property type="match status" value="1"/>
</dbReference>
<feature type="domain" description="ABC transporter" evidence="2">
    <location>
        <begin position="5"/>
        <end position="74"/>
    </location>
</feature>
<feature type="non-terminal residue" evidence="3">
    <location>
        <position position="79"/>
    </location>
</feature>
<reference evidence="3" key="1">
    <citation type="journal article" date="2014" name="Front. Microbiol.">
        <title>High frequency of phylogenetically diverse reductive dehalogenase-homologous genes in deep subseafloor sedimentary metagenomes.</title>
        <authorList>
            <person name="Kawai M."/>
            <person name="Futagami T."/>
            <person name="Toyoda A."/>
            <person name="Takaki Y."/>
            <person name="Nishi S."/>
            <person name="Hori S."/>
            <person name="Arai W."/>
            <person name="Tsubouchi T."/>
            <person name="Morono Y."/>
            <person name="Uchiyama I."/>
            <person name="Ito T."/>
            <person name="Fujiyama A."/>
            <person name="Inagaki F."/>
            <person name="Takami H."/>
        </authorList>
    </citation>
    <scope>NUCLEOTIDE SEQUENCE</scope>
    <source>
        <strain evidence="3">Expedition CK06-06</strain>
    </source>
</reference>
<name>X1UAW6_9ZZZZ</name>
<sequence length="79" mass="8997">MENPKALVGTIMPTKGRIFFDNTSMENVSIQDRNIGFVFQHFAIFPHMNIWENVAYGPSVRGKSKKDIENLVEKALKSL</sequence>
<dbReference type="SUPFAM" id="SSF52540">
    <property type="entry name" value="P-loop containing nucleoside triphosphate hydrolases"/>
    <property type="match status" value="1"/>
</dbReference>
<gene>
    <name evidence="3" type="ORF">S12H4_36171</name>
</gene>
<proteinExistence type="predicted"/>
<accession>X1UAW6</accession>
<dbReference type="InterPro" id="IPR027417">
    <property type="entry name" value="P-loop_NTPase"/>
</dbReference>
<dbReference type="Pfam" id="PF00005">
    <property type="entry name" value="ABC_tran"/>
    <property type="match status" value="1"/>
</dbReference>
<dbReference type="EMBL" id="BARW01021547">
    <property type="protein sequence ID" value="GAI89464.1"/>
    <property type="molecule type" value="Genomic_DNA"/>
</dbReference>
<dbReference type="PANTHER" id="PTHR42781:SF4">
    <property type="entry name" value="SPERMIDINE_PUTRESCINE IMPORT ATP-BINDING PROTEIN POTA"/>
    <property type="match status" value="1"/>
</dbReference>
<evidence type="ECO:0000259" key="2">
    <source>
        <dbReference type="Pfam" id="PF00005"/>
    </source>
</evidence>
<keyword evidence="1" id="KW-0813">Transport</keyword>
<evidence type="ECO:0000256" key="1">
    <source>
        <dbReference type="ARBA" id="ARBA00022448"/>
    </source>
</evidence>
<dbReference type="InterPro" id="IPR003439">
    <property type="entry name" value="ABC_transporter-like_ATP-bd"/>
</dbReference>
<protein>
    <recommendedName>
        <fullName evidence="2">ABC transporter domain-containing protein</fullName>
    </recommendedName>
</protein>
<dbReference type="AlphaFoldDB" id="X1UAW6"/>
<comment type="caution">
    <text evidence="3">The sequence shown here is derived from an EMBL/GenBank/DDBJ whole genome shotgun (WGS) entry which is preliminary data.</text>
</comment>